<name>A0A0L0C3I6_LUCCU</name>
<dbReference type="Proteomes" id="UP000037069">
    <property type="component" value="Unassembled WGS sequence"/>
</dbReference>
<evidence type="ECO:0000313" key="2">
    <source>
        <dbReference type="Proteomes" id="UP000037069"/>
    </source>
</evidence>
<protein>
    <recommendedName>
        <fullName evidence="3">Single domain-containing protein</fullName>
    </recommendedName>
</protein>
<dbReference type="OrthoDB" id="7824617at2759"/>
<accession>A0A0L0C3I6</accession>
<evidence type="ECO:0000313" key="1">
    <source>
        <dbReference type="EMBL" id="KNC26812.1"/>
    </source>
</evidence>
<organism evidence="1 2">
    <name type="scientific">Lucilia cuprina</name>
    <name type="common">Green bottle fly</name>
    <name type="synonym">Australian sheep blowfly</name>
    <dbReference type="NCBI Taxonomy" id="7375"/>
    <lineage>
        <taxon>Eukaryota</taxon>
        <taxon>Metazoa</taxon>
        <taxon>Ecdysozoa</taxon>
        <taxon>Arthropoda</taxon>
        <taxon>Hexapoda</taxon>
        <taxon>Insecta</taxon>
        <taxon>Pterygota</taxon>
        <taxon>Neoptera</taxon>
        <taxon>Endopterygota</taxon>
        <taxon>Diptera</taxon>
        <taxon>Brachycera</taxon>
        <taxon>Muscomorpha</taxon>
        <taxon>Oestroidea</taxon>
        <taxon>Calliphoridae</taxon>
        <taxon>Luciliinae</taxon>
        <taxon>Lucilia</taxon>
    </lineage>
</organism>
<dbReference type="STRING" id="7375.A0A0L0C3I6"/>
<evidence type="ECO:0008006" key="3">
    <source>
        <dbReference type="Google" id="ProtNLM"/>
    </source>
</evidence>
<gene>
    <name evidence="1" type="ORF">FF38_06384</name>
</gene>
<dbReference type="AlphaFoldDB" id="A0A0L0C3I6"/>
<dbReference type="EMBL" id="JRES01000955">
    <property type="protein sequence ID" value="KNC26812.1"/>
    <property type="molecule type" value="Genomic_DNA"/>
</dbReference>
<proteinExistence type="predicted"/>
<reference evidence="1 2" key="1">
    <citation type="journal article" date="2015" name="Nat. Commun.">
        <title>Lucilia cuprina genome unlocks parasitic fly biology to underpin future interventions.</title>
        <authorList>
            <person name="Anstead C.A."/>
            <person name="Korhonen P.K."/>
            <person name="Young N.D."/>
            <person name="Hall R.S."/>
            <person name="Jex A.R."/>
            <person name="Murali S.C."/>
            <person name="Hughes D.S."/>
            <person name="Lee S.F."/>
            <person name="Perry T."/>
            <person name="Stroehlein A.J."/>
            <person name="Ansell B.R."/>
            <person name="Breugelmans B."/>
            <person name="Hofmann A."/>
            <person name="Qu J."/>
            <person name="Dugan S."/>
            <person name="Lee S.L."/>
            <person name="Chao H."/>
            <person name="Dinh H."/>
            <person name="Han Y."/>
            <person name="Doddapaneni H.V."/>
            <person name="Worley K.C."/>
            <person name="Muzny D.M."/>
            <person name="Ioannidis P."/>
            <person name="Waterhouse R.M."/>
            <person name="Zdobnov E.M."/>
            <person name="James P.J."/>
            <person name="Bagnall N.H."/>
            <person name="Kotze A.C."/>
            <person name="Gibbs R.A."/>
            <person name="Richards S."/>
            <person name="Batterham P."/>
            <person name="Gasser R.B."/>
        </authorList>
    </citation>
    <scope>NUCLEOTIDE SEQUENCE [LARGE SCALE GENOMIC DNA]</scope>
    <source>
        <strain evidence="1 2">LS</strain>
        <tissue evidence="1">Full body</tissue>
    </source>
</reference>
<dbReference type="OMA" id="QIMPRSR"/>
<keyword evidence="2" id="KW-1185">Reference proteome</keyword>
<comment type="caution">
    <text evidence="1">The sequence shown here is derived from an EMBL/GenBank/DDBJ whole genome shotgun (WGS) entry which is preliminary data.</text>
</comment>
<sequence length="158" mass="18813">MFVGEKLLKFLLIWYLLTGYCWGFGEFHMKKYTPRMDSSEEDNSVLRTYRRCLWEQSKSLPRRLVLLSLCSNLFCENNQIVPRSSCLDILSDQCKQGDEEELMYKPFPDCCPVYCNLKRRMNRLKTMHYRHRMLLNMQRQQAAGATNLLLNEYGLDSM</sequence>